<protein>
    <submittedName>
        <fullName evidence="1">Uncharacterized protein</fullName>
    </submittedName>
</protein>
<gene>
    <name evidence="1" type="ORF">CLODIP_2_CD11733</name>
</gene>
<comment type="caution">
    <text evidence="1">The sequence shown here is derived from an EMBL/GenBank/DDBJ whole genome shotgun (WGS) entry which is preliminary data.</text>
</comment>
<sequence>MLMFLRFSSIPVTANARAMNEPMNGPCMPGSLENAVYFIFILCKTFSRSMKTVPKSKSRKEASGSF</sequence>
<accession>A0A8S1DHM4</accession>
<dbReference type="Proteomes" id="UP000494165">
    <property type="component" value="Unassembled WGS sequence"/>
</dbReference>
<reference evidence="1 2" key="1">
    <citation type="submission" date="2020-04" db="EMBL/GenBank/DDBJ databases">
        <authorList>
            <person name="Alioto T."/>
            <person name="Alioto T."/>
            <person name="Gomez Garrido J."/>
        </authorList>
    </citation>
    <scope>NUCLEOTIDE SEQUENCE [LARGE SCALE GENOMIC DNA]</scope>
</reference>
<organism evidence="1 2">
    <name type="scientific">Cloeon dipterum</name>
    <dbReference type="NCBI Taxonomy" id="197152"/>
    <lineage>
        <taxon>Eukaryota</taxon>
        <taxon>Metazoa</taxon>
        <taxon>Ecdysozoa</taxon>
        <taxon>Arthropoda</taxon>
        <taxon>Hexapoda</taxon>
        <taxon>Insecta</taxon>
        <taxon>Pterygota</taxon>
        <taxon>Palaeoptera</taxon>
        <taxon>Ephemeroptera</taxon>
        <taxon>Pisciforma</taxon>
        <taxon>Baetidae</taxon>
        <taxon>Cloeon</taxon>
    </lineage>
</organism>
<dbReference type="EMBL" id="CADEPI010000298">
    <property type="protein sequence ID" value="CAB3383162.1"/>
    <property type="molecule type" value="Genomic_DNA"/>
</dbReference>
<evidence type="ECO:0000313" key="2">
    <source>
        <dbReference type="Proteomes" id="UP000494165"/>
    </source>
</evidence>
<proteinExistence type="predicted"/>
<name>A0A8S1DHM4_9INSE</name>
<keyword evidence="2" id="KW-1185">Reference proteome</keyword>
<dbReference type="AlphaFoldDB" id="A0A8S1DHM4"/>
<evidence type="ECO:0000313" key="1">
    <source>
        <dbReference type="EMBL" id="CAB3383162.1"/>
    </source>
</evidence>